<keyword evidence="8 9" id="KW-0472">Membrane</keyword>
<feature type="transmembrane region" description="Helical" evidence="9">
    <location>
        <begin position="233"/>
        <end position="261"/>
    </location>
</feature>
<dbReference type="AlphaFoldDB" id="A0A2X3J9Y9"/>
<dbReference type="EMBL" id="UAVU01000008">
    <property type="protein sequence ID" value="SQC91665.1"/>
    <property type="molecule type" value="Genomic_DNA"/>
</dbReference>
<feature type="transmembrane region" description="Helical" evidence="9">
    <location>
        <begin position="370"/>
        <end position="390"/>
    </location>
</feature>
<feature type="transmembrane region" description="Helical" evidence="9">
    <location>
        <begin position="346"/>
        <end position="364"/>
    </location>
</feature>
<feature type="transmembrane region" description="Helical" evidence="9">
    <location>
        <begin position="115"/>
        <end position="135"/>
    </location>
</feature>
<gene>
    <name evidence="10" type="primary">rbsC_5</name>
    <name evidence="10" type="ORF">NCTC12120_04837</name>
</gene>
<keyword evidence="5" id="KW-0997">Cell inner membrane</keyword>
<evidence type="ECO:0000256" key="7">
    <source>
        <dbReference type="ARBA" id="ARBA00022989"/>
    </source>
</evidence>
<dbReference type="Pfam" id="PF02653">
    <property type="entry name" value="BPD_transp_2"/>
    <property type="match status" value="1"/>
</dbReference>
<dbReference type="CDD" id="cd06579">
    <property type="entry name" value="TM_PBP1_transp_AraH_like"/>
    <property type="match status" value="1"/>
</dbReference>
<evidence type="ECO:0000313" key="11">
    <source>
        <dbReference type="Proteomes" id="UP000251197"/>
    </source>
</evidence>
<feature type="transmembrane region" description="Helical" evidence="9">
    <location>
        <begin position="142"/>
        <end position="162"/>
    </location>
</feature>
<organism evidence="10 11">
    <name type="scientific">Cedecea neteri</name>
    <dbReference type="NCBI Taxonomy" id="158822"/>
    <lineage>
        <taxon>Bacteria</taxon>
        <taxon>Pseudomonadati</taxon>
        <taxon>Pseudomonadota</taxon>
        <taxon>Gammaproteobacteria</taxon>
        <taxon>Enterobacterales</taxon>
        <taxon>Enterobacteriaceae</taxon>
        <taxon>Cedecea</taxon>
    </lineage>
</organism>
<dbReference type="GO" id="GO:0022857">
    <property type="term" value="F:transmembrane transporter activity"/>
    <property type="evidence" value="ECO:0007669"/>
    <property type="project" value="InterPro"/>
</dbReference>
<keyword evidence="7 9" id="KW-1133">Transmembrane helix</keyword>
<feature type="transmembrane region" description="Helical" evidence="9">
    <location>
        <begin position="322"/>
        <end position="339"/>
    </location>
</feature>
<evidence type="ECO:0000256" key="2">
    <source>
        <dbReference type="ARBA" id="ARBA00007942"/>
    </source>
</evidence>
<evidence type="ECO:0000256" key="6">
    <source>
        <dbReference type="ARBA" id="ARBA00022692"/>
    </source>
</evidence>
<dbReference type="STRING" id="158822.LH23_22930"/>
<sequence>MLIDQLARHGKGVIYASGEFAELVGLCDRICVLWDGPYRRRAGWPPGQRRNPITLLHRRNPRVSKALSLKASVSGRQQLFDFLYKWGMLLTVVALVALFGIASDSFLEPNNIINILRSIAIVTVIAIGVSISLTVGGFDLSVGSTASLANALVISLFVWHGFGTTEAILITLVLCTLVGLFNAFLIVVLKIPDMLATLASLFVIQGVAMTYSYGGSITENMVLPSGDMAEGTIPAAFGLLGQVPTIVIIMLVVTLVAQLALSLTKHGRRMYAIGGNPEAARLSGIRTTRYRVAAYVLASLLAGLGGILLASRIGSSQVNAGSGYLMDAVAAAWIGFSLAGSGKPNALGTLVGAVILGVLQNGLVMLSVPYYAMDIIKGLVLAAALAITYIQRR</sequence>
<dbReference type="Proteomes" id="UP000251197">
    <property type="component" value="Unassembled WGS sequence"/>
</dbReference>
<comment type="subcellular location">
    <subcellularLocation>
        <location evidence="1">Cell inner membrane</location>
        <topology evidence="1">Multi-pass membrane protein</topology>
    </subcellularLocation>
</comment>
<dbReference type="PANTHER" id="PTHR32196">
    <property type="entry name" value="ABC TRANSPORTER PERMEASE PROTEIN YPHD-RELATED-RELATED"/>
    <property type="match status" value="1"/>
</dbReference>
<accession>A0A2X3J9Y9</accession>
<evidence type="ECO:0000256" key="4">
    <source>
        <dbReference type="ARBA" id="ARBA00022475"/>
    </source>
</evidence>
<comment type="similarity">
    <text evidence="2">Belongs to the binding-protein-dependent transport system permease family. AraH/RbsC subfamily.</text>
</comment>
<reference evidence="10 11" key="1">
    <citation type="submission" date="2018-06" db="EMBL/GenBank/DDBJ databases">
        <authorList>
            <consortium name="Pathogen Informatics"/>
            <person name="Doyle S."/>
        </authorList>
    </citation>
    <scope>NUCLEOTIDE SEQUENCE [LARGE SCALE GENOMIC DNA]</scope>
    <source>
        <strain evidence="10 11">NCTC12120</strain>
    </source>
</reference>
<evidence type="ECO:0000256" key="5">
    <source>
        <dbReference type="ARBA" id="ARBA00022519"/>
    </source>
</evidence>
<dbReference type="PANTHER" id="PTHR32196:SF21">
    <property type="entry name" value="ABC TRANSPORTER PERMEASE PROTEIN YPHD-RELATED"/>
    <property type="match status" value="1"/>
</dbReference>
<keyword evidence="3" id="KW-0813">Transport</keyword>
<protein>
    <submittedName>
        <fullName evidence="10">Ribose transport system permease protein rbsC</fullName>
    </submittedName>
</protein>
<feature type="transmembrane region" description="Helical" evidence="9">
    <location>
        <begin position="168"/>
        <end position="188"/>
    </location>
</feature>
<proteinExistence type="inferred from homology"/>
<evidence type="ECO:0000256" key="8">
    <source>
        <dbReference type="ARBA" id="ARBA00023136"/>
    </source>
</evidence>
<keyword evidence="6 9" id="KW-0812">Transmembrane</keyword>
<evidence type="ECO:0000256" key="9">
    <source>
        <dbReference type="SAM" id="Phobius"/>
    </source>
</evidence>
<evidence type="ECO:0000256" key="1">
    <source>
        <dbReference type="ARBA" id="ARBA00004429"/>
    </source>
</evidence>
<keyword evidence="4" id="KW-1003">Cell membrane</keyword>
<dbReference type="InterPro" id="IPR001851">
    <property type="entry name" value="ABC_transp_permease"/>
</dbReference>
<dbReference type="GO" id="GO:0005886">
    <property type="term" value="C:plasma membrane"/>
    <property type="evidence" value="ECO:0007669"/>
    <property type="project" value="UniProtKB-SubCell"/>
</dbReference>
<evidence type="ECO:0000313" key="10">
    <source>
        <dbReference type="EMBL" id="SQC91665.1"/>
    </source>
</evidence>
<feature type="transmembrane region" description="Helical" evidence="9">
    <location>
        <begin position="82"/>
        <end position="103"/>
    </location>
</feature>
<evidence type="ECO:0000256" key="3">
    <source>
        <dbReference type="ARBA" id="ARBA00022448"/>
    </source>
</evidence>
<feature type="transmembrane region" description="Helical" evidence="9">
    <location>
        <begin position="292"/>
        <end position="310"/>
    </location>
</feature>
<feature type="transmembrane region" description="Helical" evidence="9">
    <location>
        <begin position="195"/>
        <end position="213"/>
    </location>
</feature>
<name>A0A2X3J9Y9_9ENTR</name>